<dbReference type="SUPFAM" id="SSF52266">
    <property type="entry name" value="SGNH hydrolase"/>
    <property type="match status" value="1"/>
</dbReference>
<dbReference type="RefSeq" id="WP_307404937.1">
    <property type="nucleotide sequence ID" value="NZ_JAUSTW010000001.1"/>
</dbReference>
<comment type="caution">
    <text evidence="2">The sequence shown here is derived from an EMBL/GenBank/DDBJ whole genome shotgun (WGS) entry which is preliminary data.</text>
</comment>
<evidence type="ECO:0000259" key="1">
    <source>
        <dbReference type="Pfam" id="PF13472"/>
    </source>
</evidence>
<accession>A0ABT9XSC6</accession>
<keyword evidence="3" id="KW-1185">Reference proteome</keyword>
<organism evidence="2 3">
    <name type="scientific">Neobacillus ginsengisoli</name>
    <dbReference type="NCBI Taxonomy" id="904295"/>
    <lineage>
        <taxon>Bacteria</taxon>
        <taxon>Bacillati</taxon>
        <taxon>Bacillota</taxon>
        <taxon>Bacilli</taxon>
        <taxon>Bacillales</taxon>
        <taxon>Bacillaceae</taxon>
        <taxon>Neobacillus</taxon>
    </lineage>
</organism>
<gene>
    <name evidence="2" type="ORF">J2S10_000954</name>
</gene>
<dbReference type="Pfam" id="PF13472">
    <property type="entry name" value="Lipase_GDSL_2"/>
    <property type="match status" value="1"/>
</dbReference>
<sequence length="216" mass="25119">MSYSYVALGDSLSAGVGSSIFSPGFVHRFRRMAERELEDHVLVHVFARPGAETKDVLNDLHQDFIKEKVREADIITITAGTNDLIIAVRKYQTDNDLQALKKSFHECKENFSAIMNLIHELKKSDIRPFVIRLFHLYNPFPKEDLAIKWVKHFNHHLKGLAKDYHVSIVEINKVFNEYEAEYLSIDRIHPNDIGHEQMAERLHRLGYGELTFEEEE</sequence>
<reference evidence="2 3" key="1">
    <citation type="submission" date="2023-07" db="EMBL/GenBank/DDBJ databases">
        <title>Genomic Encyclopedia of Type Strains, Phase IV (KMG-IV): sequencing the most valuable type-strain genomes for metagenomic binning, comparative biology and taxonomic classification.</title>
        <authorList>
            <person name="Goeker M."/>
        </authorList>
    </citation>
    <scope>NUCLEOTIDE SEQUENCE [LARGE SCALE GENOMIC DNA]</scope>
    <source>
        <strain evidence="2 3">DSM 27594</strain>
    </source>
</reference>
<protein>
    <submittedName>
        <fullName evidence="2">Lysophospholipase L1-like esterase</fullName>
    </submittedName>
</protein>
<name>A0ABT9XSC6_9BACI</name>
<dbReference type="Gene3D" id="3.40.50.1110">
    <property type="entry name" value="SGNH hydrolase"/>
    <property type="match status" value="1"/>
</dbReference>
<feature type="domain" description="SGNH hydrolase-type esterase" evidence="1">
    <location>
        <begin position="7"/>
        <end position="196"/>
    </location>
</feature>
<dbReference type="InterPro" id="IPR051532">
    <property type="entry name" value="Ester_Hydrolysis_Enzymes"/>
</dbReference>
<dbReference type="InterPro" id="IPR036514">
    <property type="entry name" value="SGNH_hydro_sf"/>
</dbReference>
<proteinExistence type="predicted"/>
<dbReference type="Proteomes" id="UP001224122">
    <property type="component" value="Unassembled WGS sequence"/>
</dbReference>
<dbReference type="EMBL" id="JAUSTW010000001">
    <property type="protein sequence ID" value="MDQ0197849.1"/>
    <property type="molecule type" value="Genomic_DNA"/>
</dbReference>
<dbReference type="InterPro" id="IPR013830">
    <property type="entry name" value="SGNH_hydro"/>
</dbReference>
<evidence type="ECO:0000313" key="2">
    <source>
        <dbReference type="EMBL" id="MDQ0197849.1"/>
    </source>
</evidence>
<dbReference type="PANTHER" id="PTHR30383:SF27">
    <property type="entry name" value="SPORE GERMINATION LIPASE LIPC"/>
    <property type="match status" value="1"/>
</dbReference>
<dbReference type="PANTHER" id="PTHR30383">
    <property type="entry name" value="THIOESTERASE 1/PROTEASE 1/LYSOPHOSPHOLIPASE L1"/>
    <property type="match status" value="1"/>
</dbReference>
<evidence type="ECO:0000313" key="3">
    <source>
        <dbReference type="Proteomes" id="UP001224122"/>
    </source>
</evidence>